<protein>
    <submittedName>
        <fullName evidence="1">(thale cress) hypothetical protein</fullName>
    </submittedName>
</protein>
<dbReference type="AlphaFoldDB" id="A0A7G2E836"/>
<reference evidence="1 2" key="1">
    <citation type="submission" date="2020-09" db="EMBL/GenBank/DDBJ databases">
        <authorList>
            <person name="Ashkenazy H."/>
        </authorList>
    </citation>
    <scope>NUCLEOTIDE SEQUENCE [LARGE SCALE GENOMIC DNA]</scope>
    <source>
        <strain evidence="2">cv. Cdm-0</strain>
    </source>
</reference>
<evidence type="ECO:0000313" key="2">
    <source>
        <dbReference type="Proteomes" id="UP000516314"/>
    </source>
</evidence>
<accession>A0A7G2E836</accession>
<organism evidence="1 2">
    <name type="scientific">Arabidopsis thaliana</name>
    <name type="common">Mouse-ear cress</name>
    <dbReference type="NCBI Taxonomy" id="3702"/>
    <lineage>
        <taxon>Eukaryota</taxon>
        <taxon>Viridiplantae</taxon>
        <taxon>Streptophyta</taxon>
        <taxon>Embryophyta</taxon>
        <taxon>Tracheophyta</taxon>
        <taxon>Spermatophyta</taxon>
        <taxon>Magnoliopsida</taxon>
        <taxon>eudicotyledons</taxon>
        <taxon>Gunneridae</taxon>
        <taxon>Pentapetalae</taxon>
        <taxon>rosids</taxon>
        <taxon>malvids</taxon>
        <taxon>Brassicales</taxon>
        <taxon>Brassicaceae</taxon>
        <taxon>Camelineae</taxon>
        <taxon>Arabidopsis</taxon>
    </lineage>
</organism>
<evidence type="ECO:0000313" key="1">
    <source>
        <dbReference type="EMBL" id="CAD5318370.1"/>
    </source>
</evidence>
<sequence length="94" mass="10247">MEVVAVGSMKTQRQETWACSVTESFLLLVGKNLACLLLVAESLLIGLVAVDQRLSVKEGYKRGSRIEENKDANLKRMLCVGLSSVGKLILSSSY</sequence>
<dbReference type="EMBL" id="LR881467">
    <property type="protein sequence ID" value="CAD5318370.1"/>
    <property type="molecule type" value="Genomic_DNA"/>
</dbReference>
<proteinExistence type="predicted"/>
<dbReference type="Proteomes" id="UP000516314">
    <property type="component" value="Chromosome 2"/>
</dbReference>
<name>A0A7G2E836_ARATH</name>
<gene>
    <name evidence="1" type="ORF">AT9943_LOCUS6605</name>
</gene>